<reference evidence="1" key="1">
    <citation type="submission" date="2018-05" db="EMBL/GenBank/DDBJ databases">
        <authorList>
            <person name="Lanie J.A."/>
            <person name="Ng W.-L."/>
            <person name="Kazmierczak K.M."/>
            <person name="Andrzejewski T.M."/>
            <person name="Davidsen T.M."/>
            <person name="Wayne K.J."/>
            <person name="Tettelin H."/>
            <person name="Glass J.I."/>
            <person name="Rusch D."/>
            <person name="Podicherti R."/>
            <person name="Tsui H.-C.T."/>
            <person name="Winkler M.E."/>
        </authorList>
    </citation>
    <scope>NUCLEOTIDE SEQUENCE</scope>
</reference>
<proteinExistence type="predicted"/>
<dbReference type="EMBL" id="UINC01002214">
    <property type="protein sequence ID" value="SUZ94213.1"/>
    <property type="molecule type" value="Genomic_DNA"/>
</dbReference>
<gene>
    <name evidence="1" type="ORF">METZ01_LOCUS47067</name>
</gene>
<organism evidence="1">
    <name type="scientific">marine metagenome</name>
    <dbReference type="NCBI Taxonomy" id="408172"/>
    <lineage>
        <taxon>unclassified sequences</taxon>
        <taxon>metagenomes</taxon>
        <taxon>ecological metagenomes</taxon>
    </lineage>
</organism>
<dbReference type="AlphaFoldDB" id="A0A381RZ57"/>
<sequence>MPSDTSSIAQLIQEMVDQQRSKVLKVARELVADATPEDIRNPQDFPELSTDALFNYEDGILTGYLSMQTALRSQGKNESNGLE</sequence>
<evidence type="ECO:0000313" key="1">
    <source>
        <dbReference type="EMBL" id="SUZ94213.1"/>
    </source>
</evidence>
<name>A0A381RZ57_9ZZZZ</name>
<protein>
    <submittedName>
        <fullName evidence="1">Uncharacterized protein</fullName>
    </submittedName>
</protein>
<accession>A0A381RZ57</accession>